<protein>
    <recommendedName>
        <fullName evidence="10">phosphatidylglycerophosphatase</fullName>
        <ecNumber evidence="10">3.1.3.27</ecNumber>
    </recommendedName>
</protein>
<evidence type="ECO:0000259" key="15">
    <source>
        <dbReference type="PROSITE" id="PS50056"/>
    </source>
</evidence>
<dbReference type="InterPro" id="IPR029021">
    <property type="entry name" value="Prot-tyrosine_phosphatase-like"/>
</dbReference>
<dbReference type="GO" id="GO:0048364">
    <property type="term" value="P:root development"/>
    <property type="evidence" value="ECO:0007669"/>
    <property type="project" value="UniProtKB-ARBA"/>
</dbReference>
<keyword evidence="5" id="KW-0904">Protein phosphatase</keyword>
<dbReference type="PROSITE" id="PS50054">
    <property type="entry name" value="TYR_PHOSPHATASE_DUAL"/>
    <property type="match status" value="1"/>
</dbReference>
<evidence type="ECO:0000256" key="4">
    <source>
        <dbReference type="ARBA" id="ARBA00022801"/>
    </source>
</evidence>
<feature type="domain" description="Tyrosine-protein phosphatase" evidence="14">
    <location>
        <begin position="81"/>
        <end position="228"/>
    </location>
</feature>
<feature type="domain" description="Tyrosine specific protein phosphatases" evidence="15">
    <location>
        <begin position="149"/>
        <end position="217"/>
    </location>
</feature>
<comment type="function">
    <text evidence="12">Exhibits phosphatidylglycerophosphate phosphatase activity. Involved in root growth and columella cells organization. May possess protein phosphatase activity.</text>
</comment>
<dbReference type="InterPro" id="IPR016130">
    <property type="entry name" value="Tyr_Pase_AS"/>
</dbReference>
<evidence type="ECO:0000313" key="17">
    <source>
        <dbReference type="Proteomes" id="UP000275267"/>
    </source>
</evidence>
<evidence type="ECO:0000256" key="6">
    <source>
        <dbReference type="ARBA" id="ARBA00023098"/>
    </source>
</evidence>
<dbReference type="PROSITE" id="PS50056">
    <property type="entry name" value="TYR_PHOSPHATASE_2"/>
    <property type="match status" value="1"/>
</dbReference>
<evidence type="ECO:0000256" key="8">
    <source>
        <dbReference type="ARBA" id="ARBA00023264"/>
    </source>
</evidence>
<evidence type="ECO:0000256" key="2">
    <source>
        <dbReference type="ARBA" id="ARBA00008601"/>
    </source>
</evidence>
<keyword evidence="3" id="KW-0444">Lipid biosynthesis</keyword>
<comment type="similarity">
    <text evidence="2">Belongs to the protein-tyrosine phosphatase family. Non-receptor class dual specificity subfamily.</text>
</comment>
<comment type="caution">
    <text evidence="16">The sequence shown here is derived from an EMBL/GenBank/DDBJ whole genome shotgun (WGS) entry which is preliminary data.</text>
</comment>
<keyword evidence="8" id="KW-1208">Phospholipid metabolism</keyword>
<keyword evidence="7" id="KW-0594">Phospholipid biosynthesis</keyword>
<keyword evidence="17" id="KW-1185">Reference proteome</keyword>
<evidence type="ECO:0000259" key="14">
    <source>
        <dbReference type="PROSITE" id="PS50054"/>
    </source>
</evidence>
<dbReference type="FunFam" id="3.90.190.10:FF:000051">
    <property type="entry name" value="Dual specificity phosphatase domain protein"/>
    <property type="match status" value="1"/>
</dbReference>
<evidence type="ECO:0000256" key="5">
    <source>
        <dbReference type="ARBA" id="ARBA00022912"/>
    </source>
</evidence>
<dbReference type="AlphaFoldDB" id="A0A3L6TN36"/>
<dbReference type="EC" id="3.1.3.27" evidence="10"/>
<organism evidence="16 17">
    <name type="scientific">Panicum miliaceum</name>
    <name type="common">Proso millet</name>
    <name type="synonym">Broomcorn millet</name>
    <dbReference type="NCBI Taxonomy" id="4540"/>
    <lineage>
        <taxon>Eukaryota</taxon>
        <taxon>Viridiplantae</taxon>
        <taxon>Streptophyta</taxon>
        <taxon>Embryophyta</taxon>
        <taxon>Tracheophyta</taxon>
        <taxon>Spermatophyta</taxon>
        <taxon>Magnoliopsida</taxon>
        <taxon>Liliopsida</taxon>
        <taxon>Poales</taxon>
        <taxon>Poaceae</taxon>
        <taxon>PACMAD clade</taxon>
        <taxon>Panicoideae</taxon>
        <taxon>Panicodae</taxon>
        <taxon>Paniceae</taxon>
        <taxon>Panicinae</taxon>
        <taxon>Panicum</taxon>
        <taxon>Panicum sect. Panicum</taxon>
    </lineage>
</organism>
<evidence type="ECO:0000256" key="9">
    <source>
        <dbReference type="ARBA" id="ARBA00024192"/>
    </source>
</evidence>
<evidence type="ECO:0000256" key="3">
    <source>
        <dbReference type="ARBA" id="ARBA00022516"/>
    </source>
</evidence>
<gene>
    <name evidence="16" type="ORF">C2845_PM01G21550</name>
</gene>
<evidence type="ECO:0000256" key="7">
    <source>
        <dbReference type="ARBA" id="ARBA00023209"/>
    </source>
</evidence>
<dbReference type="InterPro" id="IPR000340">
    <property type="entry name" value="Dual-sp_phosphatase_cat-dom"/>
</dbReference>
<keyword evidence="4" id="KW-0378">Hydrolase</keyword>
<evidence type="ECO:0000256" key="12">
    <source>
        <dbReference type="ARBA" id="ARBA00053902"/>
    </source>
</evidence>
<dbReference type="InterPro" id="IPR044596">
    <property type="entry name" value="PTPMT1-like"/>
</dbReference>
<keyword evidence="6" id="KW-0443">Lipid metabolism</keyword>
<dbReference type="GO" id="GO:0008962">
    <property type="term" value="F:phosphatidylglycerophosphatase activity"/>
    <property type="evidence" value="ECO:0007669"/>
    <property type="project" value="UniProtKB-EC"/>
</dbReference>
<proteinExistence type="inferred from homology"/>
<sequence length="349" mass="38468">MRIEELPGDSGGGGGGGGEGGEELPQLRRGDCGAAVGEGGVVMRVAVDAKRAAVGVGARMLFYPTLCYNVVRNRLESHFHWWDQVDEHVLLGAVPFPSDVLCLKELGVCGVVTLNESYERLVPRSLYEAHGIENLVLPTRDYLYAPSFVNLCEAADFIHRNALSGKLTYVHCKAGRGRSTTVVICYLVQYKNMTPAEAYEHVRLRRPRVLLASAQWQAVQEFYQLRVKKTGKSTCLDNPIIKPPLFLATRNLVAFDDSAFVMVSESDLEGYNADMLALNMGSGLWEISLIYRVQFASKAAFAGFSYLWLRCRACKEALPENLGRETCSLEAEQMTTGHPCLLQGVVVNP</sequence>
<feature type="compositionally biased region" description="Gly residues" evidence="13">
    <location>
        <begin position="9"/>
        <end position="19"/>
    </location>
</feature>
<evidence type="ECO:0000256" key="13">
    <source>
        <dbReference type="SAM" id="MobiDB-lite"/>
    </source>
</evidence>
<dbReference type="SUPFAM" id="SSF52799">
    <property type="entry name" value="(Phosphotyrosine protein) phosphatases II"/>
    <property type="match status" value="1"/>
</dbReference>
<dbReference type="STRING" id="4540.A0A3L6TN36"/>
<dbReference type="Pfam" id="PF00782">
    <property type="entry name" value="DSPc"/>
    <property type="match status" value="1"/>
</dbReference>
<comment type="pathway">
    <text evidence="9">Phospholipid metabolism; phosphatidylglycerol biosynthesis; phosphatidylglycerol from CDP-diacylglycerol: step 2/2.</text>
</comment>
<comment type="pathway">
    <text evidence="1">Lipid metabolism.</text>
</comment>
<name>A0A3L6TN36_PANMI</name>
<dbReference type="GO" id="GO:0008654">
    <property type="term" value="P:phospholipid biosynthetic process"/>
    <property type="evidence" value="ECO:0007669"/>
    <property type="project" value="UniProtKB-KW"/>
</dbReference>
<evidence type="ECO:0000313" key="16">
    <source>
        <dbReference type="EMBL" id="RLN41660.1"/>
    </source>
</evidence>
<dbReference type="EMBL" id="PQIB02000001">
    <property type="protein sequence ID" value="RLN41660.1"/>
    <property type="molecule type" value="Genomic_DNA"/>
</dbReference>
<dbReference type="PANTHER" id="PTHR46274:SF9">
    <property type="entry name" value="PHOSPHATIDYLGLYCEROPHOSPHATE PHOSPHATASE PTPMT1"/>
    <property type="match status" value="1"/>
</dbReference>
<dbReference type="InterPro" id="IPR020422">
    <property type="entry name" value="TYR_PHOSPHATASE_DUAL_dom"/>
</dbReference>
<evidence type="ECO:0000256" key="1">
    <source>
        <dbReference type="ARBA" id="ARBA00005189"/>
    </source>
</evidence>
<evidence type="ECO:0000256" key="10">
    <source>
        <dbReference type="ARBA" id="ARBA00024224"/>
    </source>
</evidence>
<dbReference type="SMART" id="SM00195">
    <property type="entry name" value="DSPc"/>
    <property type="match status" value="1"/>
</dbReference>
<dbReference type="PANTHER" id="PTHR46274">
    <property type="entry name" value="PHOSPHATIDYLINOSITOL PHOSPHATASE"/>
    <property type="match status" value="1"/>
</dbReference>
<comment type="catalytic activity">
    <reaction evidence="11">
        <text>a 1,2-diacyl-sn-glycero-3-phospho-(1'-sn-glycero-3'-phosphate) + H2O = a 1,2-diacyl-sn-glycero-3-phospho-(1'-sn-glycerol) + phosphate</text>
        <dbReference type="Rhea" id="RHEA:33751"/>
        <dbReference type="ChEBI" id="CHEBI:15377"/>
        <dbReference type="ChEBI" id="CHEBI:43474"/>
        <dbReference type="ChEBI" id="CHEBI:60110"/>
        <dbReference type="ChEBI" id="CHEBI:64716"/>
        <dbReference type="EC" id="3.1.3.27"/>
    </reaction>
    <physiologicalReaction direction="left-to-right" evidence="11">
        <dbReference type="Rhea" id="RHEA:33752"/>
    </physiologicalReaction>
</comment>
<dbReference type="CDD" id="cd14524">
    <property type="entry name" value="PTPMT1"/>
    <property type="match status" value="1"/>
</dbReference>
<accession>A0A3L6TN36</accession>
<reference evidence="17" key="1">
    <citation type="journal article" date="2019" name="Nat. Commun.">
        <title>The genome of broomcorn millet.</title>
        <authorList>
            <person name="Zou C."/>
            <person name="Miki D."/>
            <person name="Li D."/>
            <person name="Tang Q."/>
            <person name="Xiao L."/>
            <person name="Rajput S."/>
            <person name="Deng P."/>
            <person name="Jia W."/>
            <person name="Huang R."/>
            <person name="Zhang M."/>
            <person name="Sun Y."/>
            <person name="Hu J."/>
            <person name="Fu X."/>
            <person name="Schnable P.S."/>
            <person name="Li F."/>
            <person name="Zhang H."/>
            <person name="Feng B."/>
            <person name="Zhu X."/>
            <person name="Liu R."/>
            <person name="Schnable J.C."/>
            <person name="Zhu J.-K."/>
            <person name="Zhang H."/>
        </authorList>
    </citation>
    <scope>NUCLEOTIDE SEQUENCE [LARGE SCALE GENOMIC DNA]</scope>
</reference>
<dbReference type="GO" id="GO:0004721">
    <property type="term" value="F:phosphoprotein phosphatase activity"/>
    <property type="evidence" value="ECO:0007669"/>
    <property type="project" value="UniProtKB-KW"/>
</dbReference>
<dbReference type="InterPro" id="IPR000387">
    <property type="entry name" value="Tyr_Pase_dom"/>
</dbReference>
<dbReference type="Proteomes" id="UP000275267">
    <property type="component" value="Unassembled WGS sequence"/>
</dbReference>
<dbReference type="PROSITE" id="PS00383">
    <property type="entry name" value="TYR_PHOSPHATASE_1"/>
    <property type="match status" value="1"/>
</dbReference>
<evidence type="ECO:0000256" key="11">
    <source>
        <dbReference type="ARBA" id="ARBA00050944"/>
    </source>
</evidence>
<dbReference type="OrthoDB" id="273181at2759"/>
<feature type="region of interest" description="Disordered" evidence="13">
    <location>
        <begin position="1"/>
        <end position="24"/>
    </location>
</feature>
<dbReference type="Gene3D" id="3.90.190.10">
    <property type="entry name" value="Protein tyrosine phosphatase superfamily"/>
    <property type="match status" value="1"/>
</dbReference>